<proteinExistence type="predicted"/>
<organism evidence="1 2">
    <name type="scientific">Artomyces pyxidatus</name>
    <dbReference type="NCBI Taxonomy" id="48021"/>
    <lineage>
        <taxon>Eukaryota</taxon>
        <taxon>Fungi</taxon>
        <taxon>Dikarya</taxon>
        <taxon>Basidiomycota</taxon>
        <taxon>Agaricomycotina</taxon>
        <taxon>Agaricomycetes</taxon>
        <taxon>Russulales</taxon>
        <taxon>Auriscalpiaceae</taxon>
        <taxon>Artomyces</taxon>
    </lineage>
</organism>
<sequence length="599" mass="66364">MEQKTCSSTEYQQEDMARLLARASSLRRQKNARAPALRLPVEIVLNIFSVFPASPLSPHVLYSRPPPWLAVTHVCQRWREISLSSPSLWTHIITETRHWAGEMLIRSKNLPIVLQISPLGRRPSGYKSSSEVALSQASRACFIDIDGFNIWHRPSLCVPAPILESLYLRGALFSPTLPIADIFPEGTPKLRSLCLQGLNISWPLHLLNPDLVELTLDDICEDDRPSLLQLREALSAMPNLNTLSLKHTLPLQSQDSTPHTIMATWEGVTLPTLPSITTLEVAGQSGMEILGFTSSFTFPSLTSVVIGIGWGAAADLGRSSVQSVIISLSGLYRQFTSRLSGPSPYSFHSLRIARDEYDYWCMQAGGQTSQDVDRGCPPWIRTHFDPFFTVNVHRDSPRLAAEDLFKTVCELLPLQNIGTLMVECELFTAYIPWVEAFSRMKDIQNVIVRGSASGAIIEALNDLHAVGAWTQHSATLAEFVPFAPFDNYPTIAHDIFPRMSHLAIGGIDMEIIPEVQAIGETPISLCERLRLALARRLEEGNGMQPLERLGVRDCNITQAHVMQLGEVITHGAVDWDSVQNPHLFGLAGLIVDTSEESDA</sequence>
<evidence type="ECO:0000313" key="1">
    <source>
        <dbReference type="EMBL" id="KAI0065776.1"/>
    </source>
</evidence>
<comment type="caution">
    <text evidence="1">The sequence shown here is derived from an EMBL/GenBank/DDBJ whole genome shotgun (WGS) entry which is preliminary data.</text>
</comment>
<keyword evidence="2" id="KW-1185">Reference proteome</keyword>
<evidence type="ECO:0000313" key="2">
    <source>
        <dbReference type="Proteomes" id="UP000814140"/>
    </source>
</evidence>
<protein>
    <submittedName>
        <fullName evidence="1">Uncharacterized protein</fullName>
    </submittedName>
</protein>
<dbReference type="Proteomes" id="UP000814140">
    <property type="component" value="Unassembled WGS sequence"/>
</dbReference>
<name>A0ACB8TC56_9AGAM</name>
<reference evidence="1" key="2">
    <citation type="journal article" date="2022" name="New Phytol.">
        <title>Evolutionary transition to the ectomycorrhizal habit in the genomes of a hyperdiverse lineage of mushroom-forming fungi.</title>
        <authorList>
            <person name="Looney B."/>
            <person name="Miyauchi S."/>
            <person name="Morin E."/>
            <person name="Drula E."/>
            <person name="Courty P.E."/>
            <person name="Kohler A."/>
            <person name="Kuo A."/>
            <person name="LaButti K."/>
            <person name="Pangilinan J."/>
            <person name="Lipzen A."/>
            <person name="Riley R."/>
            <person name="Andreopoulos W."/>
            <person name="He G."/>
            <person name="Johnson J."/>
            <person name="Nolan M."/>
            <person name="Tritt A."/>
            <person name="Barry K.W."/>
            <person name="Grigoriev I.V."/>
            <person name="Nagy L.G."/>
            <person name="Hibbett D."/>
            <person name="Henrissat B."/>
            <person name="Matheny P.B."/>
            <person name="Labbe J."/>
            <person name="Martin F.M."/>
        </authorList>
    </citation>
    <scope>NUCLEOTIDE SEQUENCE</scope>
    <source>
        <strain evidence="1">HHB10654</strain>
    </source>
</reference>
<accession>A0ACB8TC56</accession>
<dbReference type="EMBL" id="MU277194">
    <property type="protein sequence ID" value="KAI0065776.1"/>
    <property type="molecule type" value="Genomic_DNA"/>
</dbReference>
<reference evidence="1" key="1">
    <citation type="submission" date="2021-03" db="EMBL/GenBank/DDBJ databases">
        <authorList>
            <consortium name="DOE Joint Genome Institute"/>
            <person name="Ahrendt S."/>
            <person name="Looney B.P."/>
            <person name="Miyauchi S."/>
            <person name="Morin E."/>
            <person name="Drula E."/>
            <person name="Courty P.E."/>
            <person name="Chicoki N."/>
            <person name="Fauchery L."/>
            <person name="Kohler A."/>
            <person name="Kuo A."/>
            <person name="Labutti K."/>
            <person name="Pangilinan J."/>
            <person name="Lipzen A."/>
            <person name="Riley R."/>
            <person name="Andreopoulos W."/>
            <person name="He G."/>
            <person name="Johnson J."/>
            <person name="Barry K.W."/>
            <person name="Grigoriev I.V."/>
            <person name="Nagy L."/>
            <person name="Hibbett D."/>
            <person name="Henrissat B."/>
            <person name="Matheny P.B."/>
            <person name="Labbe J."/>
            <person name="Martin F."/>
        </authorList>
    </citation>
    <scope>NUCLEOTIDE SEQUENCE</scope>
    <source>
        <strain evidence="1">HHB10654</strain>
    </source>
</reference>
<gene>
    <name evidence="1" type="ORF">BV25DRAFT_1593602</name>
</gene>